<proteinExistence type="predicted"/>
<dbReference type="RefSeq" id="WP_109907082.1">
    <property type="nucleotide sequence ID" value="NZ_QGLE01000009.1"/>
</dbReference>
<sequence>MNARQILLLPFQALAVATGAKSFAGNPVIGSAFLNRLGLHVVRVVLADRVMAFRRLLLAALVAPEDRDALRRDGFILKTDFLPAEDFAALEAEVRAMNEPARECHQGDTITWRVLLDAETLARLPATRRLIEDRRYRGLLSYVAGRFRVPGHWVQNIRAGLLPGRPDPQTNIHADTFQPTMKAWLFLDDVDESNGPFTYVPGSQRVTWQRLKYEYRRSITEAKSTDSYSARGSFRVAEADLPALGLPAPKAFSVRKNTLVVADTVGLHRRGDSTLRPSSRLEIWSMCRTNPFNPLPGLPFRILDRVDLALYRAFLTLQDRKAAKRGTLPSWRLVPKREGGGS</sequence>
<keyword evidence="2" id="KW-1185">Reference proteome</keyword>
<dbReference type="GO" id="GO:0016706">
    <property type="term" value="F:2-oxoglutarate-dependent dioxygenase activity"/>
    <property type="evidence" value="ECO:0007669"/>
    <property type="project" value="UniProtKB-ARBA"/>
</dbReference>
<comment type="caution">
    <text evidence="1">The sequence shown here is derived from an EMBL/GenBank/DDBJ whole genome shotgun (WGS) entry which is preliminary data.</text>
</comment>
<name>A0A317E014_9PROT</name>
<dbReference type="Pfam" id="PF05721">
    <property type="entry name" value="PhyH"/>
    <property type="match status" value="1"/>
</dbReference>
<reference evidence="1 2" key="1">
    <citation type="submission" date="2018-05" db="EMBL/GenBank/DDBJ databases">
        <title>Zavarzinia sp. HR-AS.</title>
        <authorList>
            <person name="Lee Y."/>
            <person name="Jeon C.O."/>
        </authorList>
    </citation>
    <scope>NUCLEOTIDE SEQUENCE [LARGE SCALE GENOMIC DNA]</scope>
    <source>
        <strain evidence="1 2">HR-AS</strain>
    </source>
</reference>
<keyword evidence="1" id="KW-0223">Dioxygenase</keyword>
<evidence type="ECO:0000313" key="2">
    <source>
        <dbReference type="Proteomes" id="UP000245461"/>
    </source>
</evidence>
<accession>A0A317E014</accession>
<evidence type="ECO:0000313" key="1">
    <source>
        <dbReference type="EMBL" id="PWR20408.1"/>
    </source>
</evidence>
<dbReference type="SUPFAM" id="SSF51197">
    <property type="entry name" value="Clavaminate synthase-like"/>
    <property type="match status" value="1"/>
</dbReference>
<keyword evidence="1" id="KW-0560">Oxidoreductase</keyword>
<dbReference type="Proteomes" id="UP000245461">
    <property type="component" value="Unassembled WGS sequence"/>
</dbReference>
<dbReference type="InterPro" id="IPR008775">
    <property type="entry name" value="Phytyl_CoA_dOase-like"/>
</dbReference>
<dbReference type="EMBL" id="QGLE01000009">
    <property type="protein sequence ID" value="PWR20408.1"/>
    <property type="molecule type" value="Genomic_DNA"/>
</dbReference>
<dbReference type="OrthoDB" id="547161at2"/>
<dbReference type="AlphaFoldDB" id="A0A317E014"/>
<organism evidence="1 2">
    <name type="scientific">Zavarzinia aquatilis</name>
    <dbReference type="NCBI Taxonomy" id="2211142"/>
    <lineage>
        <taxon>Bacteria</taxon>
        <taxon>Pseudomonadati</taxon>
        <taxon>Pseudomonadota</taxon>
        <taxon>Alphaproteobacteria</taxon>
        <taxon>Rhodospirillales</taxon>
        <taxon>Zavarziniaceae</taxon>
        <taxon>Zavarzinia</taxon>
    </lineage>
</organism>
<protein>
    <submittedName>
        <fullName evidence="1">Phytanoyl-CoA dioxygenase</fullName>
    </submittedName>
</protein>
<gene>
    <name evidence="1" type="ORF">DKG74_15505</name>
</gene>
<dbReference type="Gene3D" id="2.60.120.620">
    <property type="entry name" value="q2cbj1_9rhob like domain"/>
    <property type="match status" value="1"/>
</dbReference>